<name>A0A4V5ZZX8_STECR</name>
<comment type="caution">
    <text evidence="1">The sequence shown here is derived from an EMBL/GenBank/DDBJ whole genome shotgun (WGS) entry which is preliminary data.</text>
</comment>
<dbReference type="EMBL" id="AZBU02000007">
    <property type="protein sequence ID" value="TKR69345.1"/>
    <property type="molecule type" value="Genomic_DNA"/>
</dbReference>
<reference evidence="1 2" key="2">
    <citation type="journal article" date="2019" name="G3 (Bethesda)">
        <title>Hybrid Assembly of the Genome of the Entomopathogenic Nematode Steinernema carpocapsae Identifies the X-Chromosome.</title>
        <authorList>
            <person name="Serra L."/>
            <person name="Macchietto M."/>
            <person name="Macias-Munoz A."/>
            <person name="McGill C.J."/>
            <person name="Rodriguez I.M."/>
            <person name="Rodriguez B."/>
            <person name="Murad R."/>
            <person name="Mortazavi A."/>
        </authorList>
    </citation>
    <scope>NUCLEOTIDE SEQUENCE [LARGE SCALE GENOMIC DNA]</scope>
    <source>
        <strain evidence="1 2">ALL</strain>
    </source>
</reference>
<accession>A0A4V5ZZX8</accession>
<proteinExistence type="predicted"/>
<gene>
    <name evidence="1" type="ORF">L596_021519</name>
</gene>
<keyword evidence="2" id="KW-1185">Reference proteome</keyword>
<dbReference type="Proteomes" id="UP000298663">
    <property type="component" value="Unassembled WGS sequence"/>
</dbReference>
<dbReference type="AlphaFoldDB" id="A0A4V5ZZX8"/>
<reference evidence="1 2" key="1">
    <citation type="journal article" date="2015" name="Genome Biol.">
        <title>Comparative genomics of Steinernema reveals deeply conserved gene regulatory networks.</title>
        <authorList>
            <person name="Dillman A.R."/>
            <person name="Macchietto M."/>
            <person name="Porter C.F."/>
            <person name="Rogers A."/>
            <person name="Williams B."/>
            <person name="Antoshechkin I."/>
            <person name="Lee M.M."/>
            <person name="Goodwin Z."/>
            <person name="Lu X."/>
            <person name="Lewis E.E."/>
            <person name="Goodrich-Blair H."/>
            <person name="Stock S.P."/>
            <person name="Adams B.J."/>
            <person name="Sternberg P.W."/>
            <person name="Mortazavi A."/>
        </authorList>
    </citation>
    <scope>NUCLEOTIDE SEQUENCE [LARGE SCALE GENOMIC DNA]</scope>
    <source>
        <strain evidence="1 2">ALL</strain>
    </source>
</reference>
<sequence length="282" mass="32485">MGNVSATKNYNALDRLNQGGNYFFDRSVERQIFHLRLELAQVTQNQWWHSFRPETRVVKRKARDYNFQEILQIDENIEFTHVTMSPWKTQNVANPENTVISIETLYEELIPFVLSRLANSFGPTLVVFPQEDWAPVHKFAAAKEIKSLCVNYGPGAELLLPNMQENLAHLTLSCDWPTDTALHLLAWANQEELVKLDFQASNILVSADVISAYVQRWKNAKGSTNIWLEGKRHFEPKDVKHYFNLWNKQTHPETNFCSSENKASPNCLDLVVSEEKFCLVSG</sequence>
<organism evidence="1 2">
    <name type="scientific">Steinernema carpocapsae</name>
    <name type="common">Entomopathogenic nematode</name>
    <dbReference type="NCBI Taxonomy" id="34508"/>
    <lineage>
        <taxon>Eukaryota</taxon>
        <taxon>Metazoa</taxon>
        <taxon>Ecdysozoa</taxon>
        <taxon>Nematoda</taxon>
        <taxon>Chromadorea</taxon>
        <taxon>Rhabditida</taxon>
        <taxon>Tylenchina</taxon>
        <taxon>Panagrolaimomorpha</taxon>
        <taxon>Strongyloidoidea</taxon>
        <taxon>Steinernematidae</taxon>
        <taxon>Steinernema</taxon>
    </lineage>
</organism>
<protein>
    <submittedName>
        <fullName evidence="1">Uncharacterized protein</fullName>
    </submittedName>
</protein>
<evidence type="ECO:0000313" key="2">
    <source>
        <dbReference type="Proteomes" id="UP000298663"/>
    </source>
</evidence>
<evidence type="ECO:0000313" key="1">
    <source>
        <dbReference type="EMBL" id="TKR69345.1"/>
    </source>
</evidence>